<dbReference type="Proteomes" id="UP000245125">
    <property type="component" value="Unassembled WGS sequence"/>
</dbReference>
<dbReference type="OrthoDB" id="1030945at2"/>
<evidence type="ECO:0000313" key="2">
    <source>
        <dbReference type="Proteomes" id="UP000245125"/>
    </source>
</evidence>
<dbReference type="InterPro" id="IPR025361">
    <property type="entry name" value="DUF4265"/>
</dbReference>
<dbReference type="EMBL" id="OUUY01000055">
    <property type="protein sequence ID" value="SPP99998.1"/>
    <property type="molecule type" value="Genomic_DNA"/>
</dbReference>
<evidence type="ECO:0000313" key="1">
    <source>
        <dbReference type="EMBL" id="SPP99998.1"/>
    </source>
</evidence>
<gene>
    <name evidence="1" type="ORF">NBG4_1480002</name>
</gene>
<accession>A0A2U3QF08</accession>
<reference evidence="2" key="1">
    <citation type="submission" date="2018-03" db="EMBL/GenBank/DDBJ databases">
        <authorList>
            <person name="Zecchin S."/>
        </authorList>
    </citation>
    <scope>NUCLEOTIDE SEQUENCE [LARGE SCALE GENOMIC DNA]</scope>
</reference>
<protein>
    <recommendedName>
        <fullName evidence="3">DUF4265 domain-containing protein</fullName>
    </recommendedName>
</protein>
<evidence type="ECO:0008006" key="3">
    <source>
        <dbReference type="Google" id="ProtNLM"/>
    </source>
</evidence>
<dbReference type="AlphaFoldDB" id="A0A2U3QF08"/>
<sequence>MSDCKILLTYLDSEGNCRMESVWATSVGAYYKIDNIPFFAPNIALGDLVSVEEDEGELHFDRLIEPSGHSTIQMIFFNESDVVRIAKVLEGFGCTWEGSHIRSLISVNVPKEVNYISVRNYLEIGEKEGRWSYKEACLAHKQK</sequence>
<proteinExistence type="predicted"/>
<name>A0A2U3QF08_9BACT</name>
<organism evidence="1 2">
    <name type="scientific">Candidatus Sulfobium mesophilum</name>
    <dbReference type="NCBI Taxonomy" id="2016548"/>
    <lineage>
        <taxon>Bacteria</taxon>
        <taxon>Pseudomonadati</taxon>
        <taxon>Nitrospirota</taxon>
        <taxon>Nitrospiria</taxon>
        <taxon>Nitrospirales</taxon>
        <taxon>Nitrospiraceae</taxon>
        <taxon>Candidatus Sulfobium</taxon>
    </lineage>
</organism>
<keyword evidence="2" id="KW-1185">Reference proteome</keyword>
<dbReference type="Pfam" id="PF14085">
    <property type="entry name" value="DUF4265"/>
    <property type="match status" value="1"/>
</dbReference>